<evidence type="ECO:0000313" key="3">
    <source>
        <dbReference type="Proteomes" id="UP000641137"/>
    </source>
</evidence>
<evidence type="ECO:0000259" key="1">
    <source>
        <dbReference type="PROSITE" id="PS50056"/>
    </source>
</evidence>
<accession>A0A8J3GIG8</accession>
<dbReference type="InterPro" id="IPR029021">
    <property type="entry name" value="Prot-tyrosine_phosphatase-like"/>
</dbReference>
<dbReference type="RefSeq" id="WP_244636812.1">
    <property type="nucleotide sequence ID" value="NZ_BMZO01000010.1"/>
</dbReference>
<sequence>MGTSGIGTRWMMPLGLTIRVCPLAKLPQCIDRNPPSRLLSLLTQGTEMVRPEKIAAEDHLLLQMHDIHRPLHGMSAPAQDQVARMLQFARDWASESKGDLLVHCYAGVSRSPASAYAIACALRADIDERELAQQLRDASSVATPNPLIVALADDLLGREGRMVAAIKAIGRGAETFEGTVFTLSL</sequence>
<dbReference type="InterPro" id="IPR016130">
    <property type="entry name" value="Tyr_Pase_AS"/>
</dbReference>
<reference evidence="2" key="2">
    <citation type="submission" date="2020-09" db="EMBL/GenBank/DDBJ databases">
        <authorList>
            <person name="Sun Q."/>
            <person name="Kim S."/>
        </authorList>
    </citation>
    <scope>NUCLEOTIDE SEQUENCE</scope>
    <source>
        <strain evidence="2">KCTC 42097</strain>
    </source>
</reference>
<proteinExistence type="predicted"/>
<reference evidence="2" key="1">
    <citation type="journal article" date="2014" name="Int. J. Syst. Evol. Microbiol.">
        <title>Complete genome sequence of Corynebacterium casei LMG S-19264T (=DSM 44701T), isolated from a smear-ripened cheese.</title>
        <authorList>
            <consortium name="US DOE Joint Genome Institute (JGI-PGF)"/>
            <person name="Walter F."/>
            <person name="Albersmeier A."/>
            <person name="Kalinowski J."/>
            <person name="Ruckert C."/>
        </authorList>
    </citation>
    <scope>NUCLEOTIDE SEQUENCE</scope>
    <source>
        <strain evidence="2">KCTC 42097</strain>
    </source>
</reference>
<organism evidence="2 3">
    <name type="scientific">Limoniibacter endophyticus</name>
    <dbReference type="NCBI Taxonomy" id="1565040"/>
    <lineage>
        <taxon>Bacteria</taxon>
        <taxon>Pseudomonadati</taxon>
        <taxon>Pseudomonadota</taxon>
        <taxon>Alphaproteobacteria</taxon>
        <taxon>Hyphomicrobiales</taxon>
        <taxon>Bartonellaceae</taxon>
        <taxon>Limoniibacter</taxon>
    </lineage>
</organism>
<dbReference type="Proteomes" id="UP000641137">
    <property type="component" value="Unassembled WGS sequence"/>
</dbReference>
<dbReference type="PROSITE" id="PS00383">
    <property type="entry name" value="TYR_PHOSPHATASE_1"/>
    <property type="match status" value="1"/>
</dbReference>
<evidence type="ECO:0000313" key="2">
    <source>
        <dbReference type="EMBL" id="GHC78394.1"/>
    </source>
</evidence>
<dbReference type="PROSITE" id="PS50056">
    <property type="entry name" value="TYR_PHOSPHATASE_2"/>
    <property type="match status" value="1"/>
</dbReference>
<dbReference type="EMBL" id="BMZO01000010">
    <property type="protein sequence ID" value="GHC78394.1"/>
    <property type="molecule type" value="Genomic_DNA"/>
</dbReference>
<name>A0A8J3GIG8_9HYPH</name>
<protein>
    <submittedName>
        <fullName evidence="2">Protein-tyrosine-phosphatase</fullName>
    </submittedName>
</protein>
<keyword evidence="3" id="KW-1185">Reference proteome</keyword>
<comment type="caution">
    <text evidence="2">The sequence shown here is derived from an EMBL/GenBank/DDBJ whole genome shotgun (WGS) entry which is preliminary data.</text>
</comment>
<feature type="domain" description="Tyrosine specific protein phosphatases" evidence="1">
    <location>
        <begin position="80"/>
        <end position="137"/>
    </location>
</feature>
<dbReference type="SUPFAM" id="SSF52799">
    <property type="entry name" value="(Phosphotyrosine protein) phosphatases II"/>
    <property type="match status" value="1"/>
</dbReference>
<dbReference type="InterPro" id="IPR000387">
    <property type="entry name" value="Tyr_Pase_dom"/>
</dbReference>
<dbReference type="Gene3D" id="3.90.190.10">
    <property type="entry name" value="Protein tyrosine phosphatase superfamily"/>
    <property type="match status" value="1"/>
</dbReference>
<gene>
    <name evidence="2" type="ORF">GCM10010136_30320</name>
</gene>
<dbReference type="AlphaFoldDB" id="A0A8J3GIG8"/>